<dbReference type="Proteomes" id="UP001054945">
    <property type="component" value="Unassembled WGS sequence"/>
</dbReference>
<keyword evidence="2" id="KW-1185">Reference proteome</keyword>
<proteinExistence type="predicted"/>
<dbReference type="AlphaFoldDB" id="A0AAV4NPM3"/>
<gene>
    <name evidence="1" type="ORF">CEXT_229271</name>
</gene>
<accession>A0AAV4NPM3</accession>
<organism evidence="1 2">
    <name type="scientific">Caerostris extrusa</name>
    <name type="common">Bark spider</name>
    <name type="synonym">Caerostris bankana</name>
    <dbReference type="NCBI Taxonomy" id="172846"/>
    <lineage>
        <taxon>Eukaryota</taxon>
        <taxon>Metazoa</taxon>
        <taxon>Ecdysozoa</taxon>
        <taxon>Arthropoda</taxon>
        <taxon>Chelicerata</taxon>
        <taxon>Arachnida</taxon>
        <taxon>Araneae</taxon>
        <taxon>Araneomorphae</taxon>
        <taxon>Entelegynae</taxon>
        <taxon>Araneoidea</taxon>
        <taxon>Araneidae</taxon>
        <taxon>Caerostris</taxon>
    </lineage>
</organism>
<protein>
    <submittedName>
        <fullName evidence="1">Uncharacterized protein</fullName>
    </submittedName>
</protein>
<reference evidence="1 2" key="1">
    <citation type="submission" date="2021-06" db="EMBL/GenBank/DDBJ databases">
        <title>Caerostris extrusa draft genome.</title>
        <authorList>
            <person name="Kono N."/>
            <person name="Arakawa K."/>
        </authorList>
    </citation>
    <scope>NUCLEOTIDE SEQUENCE [LARGE SCALE GENOMIC DNA]</scope>
</reference>
<sequence length="94" mass="10681">MTDKSFPGDYRCGDLLILIRFPHIKSVVLFHSTPGILRFPGILSTQENSKLVTEMSPECILPFSYAYLTGFDLFGHDTFKCANCPCFSRIIYHT</sequence>
<dbReference type="EMBL" id="BPLR01021167">
    <property type="protein sequence ID" value="GIX86739.1"/>
    <property type="molecule type" value="Genomic_DNA"/>
</dbReference>
<name>A0AAV4NPM3_CAEEX</name>
<comment type="caution">
    <text evidence="1">The sequence shown here is derived from an EMBL/GenBank/DDBJ whole genome shotgun (WGS) entry which is preliminary data.</text>
</comment>
<evidence type="ECO:0000313" key="2">
    <source>
        <dbReference type="Proteomes" id="UP001054945"/>
    </source>
</evidence>
<evidence type="ECO:0000313" key="1">
    <source>
        <dbReference type="EMBL" id="GIX86739.1"/>
    </source>
</evidence>